<dbReference type="Proteomes" id="UP001151760">
    <property type="component" value="Unassembled WGS sequence"/>
</dbReference>
<dbReference type="EMBL" id="BQNB010015378">
    <property type="protein sequence ID" value="GJT39335.1"/>
    <property type="molecule type" value="Genomic_DNA"/>
</dbReference>
<dbReference type="Gene3D" id="1.20.1560.10">
    <property type="entry name" value="ABC transporter type 1, transmembrane domain"/>
    <property type="match status" value="1"/>
</dbReference>
<evidence type="ECO:0000313" key="9">
    <source>
        <dbReference type="EMBL" id="GJT39335.1"/>
    </source>
</evidence>
<evidence type="ECO:0000256" key="8">
    <source>
        <dbReference type="SAM" id="Phobius"/>
    </source>
</evidence>
<keyword evidence="5 8" id="KW-1133">Transmembrane helix</keyword>
<evidence type="ECO:0000313" key="10">
    <source>
        <dbReference type="Proteomes" id="UP001151760"/>
    </source>
</evidence>
<dbReference type="PANTHER" id="PTHR45136">
    <property type="entry name" value="ABC TRANSPORTER DOMAIN-CONTAINING PROTEIN"/>
    <property type="match status" value="1"/>
</dbReference>
<keyword evidence="10" id="KW-1185">Reference proteome</keyword>
<dbReference type="InterPro" id="IPR036640">
    <property type="entry name" value="ABC1_TM_sf"/>
</dbReference>
<reference evidence="9" key="2">
    <citation type="submission" date="2022-01" db="EMBL/GenBank/DDBJ databases">
        <authorList>
            <person name="Yamashiro T."/>
            <person name="Shiraishi A."/>
            <person name="Satake H."/>
            <person name="Nakayama K."/>
        </authorList>
    </citation>
    <scope>NUCLEOTIDE SEQUENCE</scope>
</reference>
<dbReference type="PANTHER" id="PTHR45136:SF2">
    <property type="entry name" value="ABC TRANSPORTER DOMAIN-CONTAINING PROTEIN"/>
    <property type="match status" value="1"/>
</dbReference>
<sequence length="341" mass="38442">MPDVSPLVLDMVVGVHLNMVKCFKASYFAHRIRLGNATPPNRFLQPRKHLWCGNDEDEHCVTWRGYPTGKTMTHAFALFVVVLVAILLFRCDALLMSACSHVGSVDANDESVSDLDVITGDVTLNLHRITKRADSLSGVDVLSMQKAVEELGFVSDKYKEMRNVMRLRSRCRRRWRCKLLQKTMHGSTIKALDHVTKEIAANSESESIVAGRNFQLPQTSSALGGTKIMCQESFSRYYEAVPSESTSSSNTIKNVTLETKKQICFSDAMATNTRIRDVIKRIPEIDSDNIEGEILQQVCGQVKFENVKFEILTISTKAYRSLTHLYLPYLPEDHKTFAAMQ</sequence>
<evidence type="ECO:0000256" key="5">
    <source>
        <dbReference type="ARBA" id="ARBA00022989"/>
    </source>
</evidence>
<accession>A0ABQ5DJF0</accession>
<comment type="similarity">
    <text evidence="1">Belongs to the ABC transporter superfamily. ABCB family. Multidrug resistance exporter (TC 3.A.1.201) subfamily.</text>
</comment>
<evidence type="ECO:0000256" key="1">
    <source>
        <dbReference type="ARBA" id="ARBA00007577"/>
    </source>
</evidence>
<dbReference type="InterPro" id="IPR027417">
    <property type="entry name" value="P-loop_NTPase"/>
</dbReference>
<evidence type="ECO:0000256" key="3">
    <source>
        <dbReference type="ARBA" id="ARBA00022692"/>
    </source>
</evidence>
<keyword evidence="4" id="KW-0677">Repeat</keyword>
<evidence type="ECO:0000256" key="7">
    <source>
        <dbReference type="ARBA" id="ARBA00023180"/>
    </source>
</evidence>
<keyword evidence="3 8" id="KW-0812">Transmembrane</keyword>
<evidence type="ECO:0000256" key="6">
    <source>
        <dbReference type="ARBA" id="ARBA00023136"/>
    </source>
</evidence>
<evidence type="ECO:0000256" key="2">
    <source>
        <dbReference type="ARBA" id="ARBA00022448"/>
    </source>
</evidence>
<reference evidence="9" key="1">
    <citation type="journal article" date="2022" name="Int. J. Mol. Sci.">
        <title>Draft Genome of Tanacetum Coccineum: Genomic Comparison of Closely Related Tanacetum-Family Plants.</title>
        <authorList>
            <person name="Yamashiro T."/>
            <person name="Shiraishi A."/>
            <person name="Nakayama K."/>
            <person name="Satake H."/>
        </authorList>
    </citation>
    <scope>NUCLEOTIDE SEQUENCE</scope>
</reference>
<keyword evidence="6 8" id="KW-0472">Membrane</keyword>
<keyword evidence="2" id="KW-0813">Transport</keyword>
<comment type="caution">
    <text evidence="9">The sequence shown here is derived from an EMBL/GenBank/DDBJ whole genome shotgun (WGS) entry which is preliminary data.</text>
</comment>
<dbReference type="Gene3D" id="3.40.50.300">
    <property type="entry name" value="P-loop containing nucleotide triphosphate hydrolases"/>
    <property type="match status" value="1"/>
</dbReference>
<proteinExistence type="inferred from homology"/>
<name>A0ABQ5DJF0_9ASTR</name>
<organism evidence="9 10">
    <name type="scientific">Tanacetum coccineum</name>
    <dbReference type="NCBI Taxonomy" id="301880"/>
    <lineage>
        <taxon>Eukaryota</taxon>
        <taxon>Viridiplantae</taxon>
        <taxon>Streptophyta</taxon>
        <taxon>Embryophyta</taxon>
        <taxon>Tracheophyta</taxon>
        <taxon>Spermatophyta</taxon>
        <taxon>Magnoliopsida</taxon>
        <taxon>eudicotyledons</taxon>
        <taxon>Gunneridae</taxon>
        <taxon>Pentapetalae</taxon>
        <taxon>asterids</taxon>
        <taxon>campanulids</taxon>
        <taxon>Asterales</taxon>
        <taxon>Asteraceae</taxon>
        <taxon>Asteroideae</taxon>
        <taxon>Anthemideae</taxon>
        <taxon>Anthemidinae</taxon>
        <taxon>Tanacetum</taxon>
    </lineage>
</organism>
<feature type="transmembrane region" description="Helical" evidence="8">
    <location>
        <begin position="71"/>
        <end position="89"/>
    </location>
</feature>
<keyword evidence="7" id="KW-0325">Glycoprotein</keyword>
<gene>
    <name evidence="9" type="ORF">Tco_0939200</name>
</gene>
<evidence type="ECO:0000256" key="4">
    <source>
        <dbReference type="ARBA" id="ARBA00022737"/>
    </source>
</evidence>
<protein>
    <submittedName>
        <fullName evidence="9">ABC transporter family protein</fullName>
    </submittedName>
</protein>